<comment type="similarity">
    <text evidence="1 6">Belongs to the methyltransferase superfamily. PrmA family.</text>
</comment>
<evidence type="ECO:0000313" key="9">
    <source>
        <dbReference type="Proteomes" id="UP000697995"/>
    </source>
</evidence>
<dbReference type="InterPro" id="IPR004498">
    <property type="entry name" value="Ribosomal_PrmA_MeTrfase"/>
</dbReference>
<evidence type="ECO:0000313" key="8">
    <source>
        <dbReference type="EMBL" id="MBK1660569.1"/>
    </source>
</evidence>
<dbReference type="InterPro" id="IPR029063">
    <property type="entry name" value="SAM-dependent_MTases_sf"/>
</dbReference>
<evidence type="ECO:0000256" key="3">
    <source>
        <dbReference type="ARBA" id="ARBA00022603"/>
    </source>
</evidence>
<dbReference type="EMBL" id="NRSG01000190">
    <property type="protein sequence ID" value="MBK1660569.1"/>
    <property type="molecule type" value="Genomic_DNA"/>
</dbReference>
<dbReference type="GO" id="GO:0005840">
    <property type="term" value="C:ribosome"/>
    <property type="evidence" value="ECO:0007669"/>
    <property type="project" value="UniProtKB-KW"/>
</dbReference>
<feature type="region of interest" description="Disordered" evidence="7">
    <location>
        <begin position="1"/>
        <end position="36"/>
    </location>
</feature>
<dbReference type="Pfam" id="PF06325">
    <property type="entry name" value="PrmA"/>
    <property type="match status" value="1"/>
</dbReference>
<reference evidence="8 9" key="1">
    <citation type="journal article" date="2020" name="Microorganisms">
        <title>Osmotic Adaptation and Compatible Solute Biosynthesis of Phototrophic Bacteria as Revealed from Genome Analyses.</title>
        <authorList>
            <person name="Imhoff J.F."/>
            <person name="Rahn T."/>
            <person name="Kunzel S."/>
            <person name="Keller A."/>
            <person name="Neulinger S.C."/>
        </authorList>
    </citation>
    <scope>NUCLEOTIDE SEQUENCE [LARGE SCALE GENOMIC DNA]</scope>
    <source>
        <strain evidence="8 9">DSM 15382</strain>
    </source>
</reference>
<comment type="caution">
    <text evidence="8">The sequence shown here is derived from an EMBL/GenBank/DDBJ whole genome shotgun (WGS) entry which is preliminary data.</text>
</comment>
<keyword evidence="8" id="KW-0687">Ribonucleoprotein</keyword>
<comment type="function">
    <text evidence="6">Methylates ribosomal protein L11.</text>
</comment>
<keyword evidence="2 6" id="KW-0963">Cytoplasm</keyword>
<dbReference type="CDD" id="cd02440">
    <property type="entry name" value="AdoMet_MTases"/>
    <property type="match status" value="1"/>
</dbReference>
<evidence type="ECO:0000256" key="6">
    <source>
        <dbReference type="HAMAP-Rule" id="MF_00735"/>
    </source>
</evidence>
<keyword evidence="8" id="KW-0689">Ribosomal protein</keyword>
<keyword evidence="3 6" id="KW-0489">Methyltransferase</keyword>
<feature type="binding site" evidence="6">
    <location>
        <position position="177"/>
    </location>
    <ligand>
        <name>S-adenosyl-L-methionine</name>
        <dbReference type="ChEBI" id="CHEBI:59789"/>
    </ligand>
</feature>
<name>A0ABS1D183_9PROT</name>
<keyword evidence="5 6" id="KW-0949">S-adenosyl-L-methionine</keyword>
<sequence length="332" mass="35475">MRAGLDRPANPPSDDRGADARAGLSRPAGAAAWPTPLSRRRTEPLELLVLDALPEEAVPAFEAALQTVCVAVSYFRDEPTDTWRVEGVREAGWGEAELEGALALAAAVAGIDPPALLSGPIEAEGWLARTVQSFPEAPIGRRFLVRPTHVPDPVSFGRVVLRLDAGLAFGSGEHASTQGCLRAFEAVAHRAPRTILDLGTGSAILAIAAAKLLRRPVLATDIEPWSVRVAQENAGLNGVGRLVAARLADGWRHPVVRRGRYDLIFANILARPLCAMARDLAAHLRPGGTAILAGLLGTQARMVLAAHRRQGLRLERRIDVGPWTTLVLRRTG</sequence>
<evidence type="ECO:0000256" key="5">
    <source>
        <dbReference type="ARBA" id="ARBA00022691"/>
    </source>
</evidence>
<dbReference type="PANTHER" id="PTHR43648">
    <property type="entry name" value="ELECTRON TRANSFER FLAVOPROTEIN BETA SUBUNIT LYSINE METHYLTRANSFERASE"/>
    <property type="match status" value="1"/>
</dbReference>
<gene>
    <name evidence="6" type="primary">prmA</name>
    <name evidence="8" type="ORF">CKO45_20305</name>
</gene>
<evidence type="ECO:0000256" key="7">
    <source>
        <dbReference type="SAM" id="MobiDB-lite"/>
    </source>
</evidence>
<comment type="subcellular location">
    <subcellularLocation>
        <location evidence="6">Cytoplasm</location>
    </subcellularLocation>
</comment>
<dbReference type="PANTHER" id="PTHR43648:SF1">
    <property type="entry name" value="ELECTRON TRANSFER FLAVOPROTEIN BETA SUBUNIT LYSINE METHYLTRANSFERASE"/>
    <property type="match status" value="1"/>
</dbReference>
<dbReference type="Gene3D" id="3.40.50.150">
    <property type="entry name" value="Vaccinia Virus protein VP39"/>
    <property type="match status" value="1"/>
</dbReference>
<dbReference type="InterPro" id="IPR050078">
    <property type="entry name" value="Ribosomal_L11_MeTrfase_PrmA"/>
</dbReference>
<comment type="catalytic activity">
    <reaction evidence="6">
        <text>L-lysyl-[protein] + 3 S-adenosyl-L-methionine = N(6),N(6),N(6)-trimethyl-L-lysyl-[protein] + 3 S-adenosyl-L-homocysteine + 3 H(+)</text>
        <dbReference type="Rhea" id="RHEA:54192"/>
        <dbReference type="Rhea" id="RHEA-COMP:9752"/>
        <dbReference type="Rhea" id="RHEA-COMP:13826"/>
        <dbReference type="ChEBI" id="CHEBI:15378"/>
        <dbReference type="ChEBI" id="CHEBI:29969"/>
        <dbReference type="ChEBI" id="CHEBI:57856"/>
        <dbReference type="ChEBI" id="CHEBI:59789"/>
        <dbReference type="ChEBI" id="CHEBI:61961"/>
    </reaction>
</comment>
<dbReference type="RefSeq" id="WP_133221102.1">
    <property type="nucleotide sequence ID" value="NZ_NRSG01000190.1"/>
</dbReference>
<feature type="binding site" evidence="6">
    <location>
        <position position="199"/>
    </location>
    <ligand>
        <name>S-adenosyl-L-methionine</name>
        <dbReference type="ChEBI" id="CHEBI:59789"/>
    </ligand>
</feature>
<dbReference type="Proteomes" id="UP000697995">
    <property type="component" value="Unassembled WGS sequence"/>
</dbReference>
<dbReference type="HAMAP" id="MF_00735">
    <property type="entry name" value="Methyltr_PrmA"/>
    <property type="match status" value="1"/>
</dbReference>
<organism evidence="8 9">
    <name type="scientific">Paracraurococcus ruber</name>
    <dbReference type="NCBI Taxonomy" id="77675"/>
    <lineage>
        <taxon>Bacteria</taxon>
        <taxon>Pseudomonadati</taxon>
        <taxon>Pseudomonadota</taxon>
        <taxon>Alphaproteobacteria</taxon>
        <taxon>Acetobacterales</taxon>
        <taxon>Roseomonadaceae</taxon>
        <taxon>Paracraurococcus</taxon>
    </lineage>
</organism>
<feature type="binding site" evidence="6">
    <location>
        <position position="267"/>
    </location>
    <ligand>
        <name>S-adenosyl-L-methionine</name>
        <dbReference type="ChEBI" id="CHEBI:59789"/>
    </ligand>
</feature>
<protein>
    <recommendedName>
        <fullName evidence="6">Ribosomal protein L11 methyltransferase</fullName>
        <shortName evidence="6">L11 Mtase</shortName>
        <ecNumber evidence="6">2.1.1.-</ecNumber>
    </recommendedName>
</protein>
<evidence type="ECO:0000256" key="1">
    <source>
        <dbReference type="ARBA" id="ARBA00009741"/>
    </source>
</evidence>
<feature type="binding site" evidence="6">
    <location>
        <position position="221"/>
    </location>
    <ligand>
        <name>S-adenosyl-L-methionine</name>
        <dbReference type="ChEBI" id="CHEBI:59789"/>
    </ligand>
</feature>
<keyword evidence="9" id="KW-1185">Reference proteome</keyword>
<evidence type="ECO:0000256" key="4">
    <source>
        <dbReference type="ARBA" id="ARBA00022679"/>
    </source>
</evidence>
<proteinExistence type="inferred from homology"/>
<dbReference type="GO" id="GO:0008168">
    <property type="term" value="F:methyltransferase activity"/>
    <property type="evidence" value="ECO:0007669"/>
    <property type="project" value="UniProtKB-KW"/>
</dbReference>
<dbReference type="SUPFAM" id="SSF53335">
    <property type="entry name" value="S-adenosyl-L-methionine-dependent methyltransferases"/>
    <property type="match status" value="1"/>
</dbReference>
<evidence type="ECO:0000256" key="2">
    <source>
        <dbReference type="ARBA" id="ARBA00022490"/>
    </source>
</evidence>
<keyword evidence="4 6" id="KW-0808">Transferase</keyword>
<accession>A0ABS1D183</accession>
<dbReference type="EC" id="2.1.1.-" evidence="6"/>
<dbReference type="GO" id="GO:0032259">
    <property type="term" value="P:methylation"/>
    <property type="evidence" value="ECO:0007669"/>
    <property type="project" value="UniProtKB-KW"/>
</dbReference>